<protein>
    <submittedName>
        <fullName evidence="2">Uncharacterized protein</fullName>
    </submittedName>
</protein>
<evidence type="ECO:0000256" key="1">
    <source>
        <dbReference type="SAM" id="MobiDB-lite"/>
    </source>
</evidence>
<dbReference type="EMBL" id="BQNB010016478">
    <property type="protein sequence ID" value="GJT52255.1"/>
    <property type="molecule type" value="Genomic_DNA"/>
</dbReference>
<name>A0ABQ5EN04_9ASTR</name>
<sequence length="150" mass="16618">MVESSEDEGLGEEDASKQGMIADIDANKYIYLVNVHTDEDMFDVNDLDGDEVIVNNASIIPVSAATTTTTTTAIITDDAVTLAQALAKLKSAKPNANKVVIQEPEQVKHMKRLKQMRLDEELAFKLQAEEEEEERLTKEKSHQTKEANIA</sequence>
<dbReference type="Proteomes" id="UP001151760">
    <property type="component" value="Unassembled WGS sequence"/>
</dbReference>
<feature type="region of interest" description="Disordered" evidence="1">
    <location>
        <begin position="129"/>
        <end position="150"/>
    </location>
</feature>
<accession>A0ABQ5EN04</accession>
<gene>
    <name evidence="2" type="ORF">Tco_0978412</name>
</gene>
<evidence type="ECO:0000313" key="3">
    <source>
        <dbReference type="Proteomes" id="UP001151760"/>
    </source>
</evidence>
<feature type="compositionally biased region" description="Basic and acidic residues" evidence="1">
    <location>
        <begin position="135"/>
        <end position="150"/>
    </location>
</feature>
<proteinExistence type="predicted"/>
<keyword evidence="3" id="KW-1185">Reference proteome</keyword>
<reference evidence="2" key="1">
    <citation type="journal article" date="2022" name="Int. J. Mol. Sci.">
        <title>Draft Genome of Tanacetum Coccineum: Genomic Comparison of Closely Related Tanacetum-Family Plants.</title>
        <authorList>
            <person name="Yamashiro T."/>
            <person name="Shiraishi A."/>
            <person name="Nakayama K."/>
            <person name="Satake H."/>
        </authorList>
    </citation>
    <scope>NUCLEOTIDE SEQUENCE</scope>
</reference>
<reference evidence="2" key="2">
    <citation type="submission" date="2022-01" db="EMBL/GenBank/DDBJ databases">
        <authorList>
            <person name="Yamashiro T."/>
            <person name="Shiraishi A."/>
            <person name="Satake H."/>
            <person name="Nakayama K."/>
        </authorList>
    </citation>
    <scope>NUCLEOTIDE SEQUENCE</scope>
</reference>
<evidence type="ECO:0000313" key="2">
    <source>
        <dbReference type="EMBL" id="GJT52255.1"/>
    </source>
</evidence>
<organism evidence="2 3">
    <name type="scientific">Tanacetum coccineum</name>
    <dbReference type="NCBI Taxonomy" id="301880"/>
    <lineage>
        <taxon>Eukaryota</taxon>
        <taxon>Viridiplantae</taxon>
        <taxon>Streptophyta</taxon>
        <taxon>Embryophyta</taxon>
        <taxon>Tracheophyta</taxon>
        <taxon>Spermatophyta</taxon>
        <taxon>Magnoliopsida</taxon>
        <taxon>eudicotyledons</taxon>
        <taxon>Gunneridae</taxon>
        <taxon>Pentapetalae</taxon>
        <taxon>asterids</taxon>
        <taxon>campanulids</taxon>
        <taxon>Asterales</taxon>
        <taxon>Asteraceae</taxon>
        <taxon>Asteroideae</taxon>
        <taxon>Anthemideae</taxon>
        <taxon>Anthemidinae</taxon>
        <taxon>Tanacetum</taxon>
    </lineage>
</organism>
<comment type="caution">
    <text evidence="2">The sequence shown here is derived from an EMBL/GenBank/DDBJ whole genome shotgun (WGS) entry which is preliminary data.</text>
</comment>